<evidence type="ECO:0000256" key="6">
    <source>
        <dbReference type="ARBA" id="ARBA00024871"/>
    </source>
</evidence>
<dbReference type="Proteomes" id="UP000494163">
    <property type="component" value="Chromosome 4"/>
</dbReference>
<dbReference type="PANTHER" id="PTHR43176:SF3">
    <property type="entry name" value="3-HYDROXYISOBUTYRYL-COA HYDROLASE, MITOCHONDRIAL"/>
    <property type="match status" value="1"/>
</dbReference>
<keyword evidence="10" id="KW-1185">Reference proteome</keyword>
<dbReference type="EMBL" id="CP012527">
    <property type="protein sequence ID" value="ALC48128.1"/>
    <property type="molecule type" value="Genomic_DNA"/>
</dbReference>
<dbReference type="SUPFAM" id="SSF52096">
    <property type="entry name" value="ClpP/crotonase"/>
    <property type="match status" value="1"/>
</dbReference>
<evidence type="ECO:0000256" key="4">
    <source>
        <dbReference type="ARBA" id="ARBA00016714"/>
    </source>
</evidence>
<feature type="domain" description="Enoyl-CoA hydratase/isomerase" evidence="8">
    <location>
        <begin position="143"/>
        <end position="173"/>
    </location>
</feature>
<evidence type="ECO:0000256" key="5">
    <source>
        <dbReference type="ARBA" id="ARBA00022801"/>
    </source>
</evidence>
<dbReference type="InterPro" id="IPR045004">
    <property type="entry name" value="ECH_dom"/>
</dbReference>
<feature type="non-terminal residue" evidence="9">
    <location>
        <position position="174"/>
    </location>
</feature>
<feature type="domain" description="Enoyl-CoA hydratase/isomerase" evidence="8">
    <location>
        <begin position="2"/>
        <end position="130"/>
    </location>
</feature>
<dbReference type="OMA" id="ATHCCES"/>
<comment type="function">
    <text evidence="6">Hydrolyzes 3-hydroxyisobutyryl-CoA (HIBYL-CoA), a saline catabolite. Has high activity toward isobutyryl-CoA. Could be an isobutyryl-CoA dehydrogenase that functions in valine catabolism. Also hydrolyzes 3-hydroxypropanoyl-CoA.</text>
</comment>
<evidence type="ECO:0000259" key="8">
    <source>
        <dbReference type="Pfam" id="PF16113"/>
    </source>
</evidence>
<proteinExistence type="inferred from homology"/>
<dbReference type="UniPathway" id="UPA00362"/>
<dbReference type="GO" id="GO:0006574">
    <property type="term" value="P:L-valine catabolic process"/>
    <property type="evidence" value="ECO:0007669"/>
    <property type="project" value="UniProtKB-UniPathway"/>
</dbReference>
<evidence type="ECO:0000256" key="1">
    <source>
        <dbReference type="ARBA" id="ARBA00001709"/>
    </source>
</evidence>
<organism evidence="9 10">
    <name type="scientific">Drosophila busckii</name>
    <name type="common">Fruit fly</name>
    <dbReference type="NCBI Taxonomy" id="30019"/>
    <lineage>
        <taxon>Eukaryota</taxon>
        <taxon>Metazoa</taxon>
        <taxon>Ecdysozoa</taxon>
        <taxon>Arthropoda</taxon>
        <taxon>Hexapoda</taxon>
        <taxon>Insecta</taxon>
        <taxon>Pterygota</taxon>
        <taxon>Neoptera</taxon>
        <taxon>Endopterygota</taxon>
        <taxon>Diptera</taxon>
        <taxon>Brachycera</taxon>
        <taxon>Muscomorpha</taxon>
        <taxon>Ephydroidea</taxon>
        <taxon>Drosophilidae</taxon>
        <taxon>Drosophila</taxon>
    </lineage>
</organism>
<dbReference type="EC" id="3.1.2.4" evidence="3"/>
<evidence type="ECO:0000256" key="7">
    <source>
        <dbReference type="ARBA" id="ARBA00031181"/>
    </source>
</evidence>
<sequence>MIIKGTGDKAFCAGGDVRVDAGHTDKAKSFFRVALIGNYKIRYIAIIYGITWAVASHLRTLFAMPETVIGLFPDLGGSYFLPHLEGKLGLYLGLTGYKLCGGDVYHAGIATHCCESSKIAELETALINGPYADVPELSSARSHLDLRADFKEGVRALLIDKDQQPKWQPATQAE</sequence>
<dbReference type="InterPro" id="IPR032259">
    <property type="entry name" value="HIBYL-CoA-H"/>
</dbReference>
<accession>A0A0M4EHK5</accession>
<dbReference type="Pfam" id="PF16113">
    <property type="entry name" value="ECH_2"/>
    <property type="match status" value="2"/>
</dbReference>
<reference evidence="9 10" key="1">
    <citation type="submission" date="2015-08" db="EMBL/GenBank/DDBJ databases">
        <title>Ancestral chromatin configuration constrains chromatin evolution on differentiating sex chromosomes in Drosophila.</title>
        <authorList>
            <person name="Zhou Q."/>
            <person name="Bachtrog D."/>
        </authorList>
    </citation>
    <scope>NUCLEOTIDE SEQUENCE [LARGE SCALE GENOMIC DNA]</scope>
    <source>
        <tissue evidence="9">Whole larvae</tissue>
    </source>
</reference>
<dbReference type="CDD" id="cd06558">
    <property type="entry name" value="crotonase-like"/>
    <property type="match status" value="1"/>
</dbReference>
<evidence type="ECO:0000256" key="3">
    <source>
        <dbReference type="ARBA" id="ARBA00011915"/>
    </source>
</evidence>
<dbReference type="GO" id="GO:0003860">
    <property type="term" value="F:3-hydroxyisobutyryl-CoA hydrolase activity"/>
    <property type="evidence" value="ECO:0007669"/>
    <property type="project" value="UniProtKB-EC"/>
</dbReference>
<dbReference type="STRING" id="30019.A0A0M4EHK5"/>
<evidence type="ECO:0000256" key="2">
    <source>
        <dbReference type="ARBA" id="ARBA00005254"/>
    </source>
</evidence>
<evidence type="ECO:0000313" key="10">
    <source>
        <dbReference type="Proteomes" id="UP000494163"/>
    </source>
</evidence>
<dbReference type="InterPro" id="IPR029045">
    <property type="entry name" value="ClpP/crotonase-like_dom_sf"/>
</dbReference>
<comment type="catalytic activity">
    <reaction evidence="1">
        <text>3-hydroxy-2-methylpropanoyl-CoA + H2O = 3-hydroxy-2-methylpropanoate + CoA + H(+)</text>
        <dbReference type="Rhea" id="RHEA:20888"/>
        <dbReference type="ChEBI" id="CHEBI:11805"/>
        <dbReference type="ChEBI" id="CHEBI:15377"/>
        <dbReference type="ChEBI" id="CHEBI:15378"/>
        <dbReference type="ChEBI" id="CHEBI:57287"/>
        <dbReference type="ChEBI" id="CHEBI:57340"/>
        <dbReference type="EC" id="3.1.2.4"/>
    </reaction>
</comment>
<protein>
    <recommendedName>
        <fullName evidence="4">3-hydroxyisobutyryl-CoA hydrolase, mitochondrial</fullName>
        <ecNumber evidence="3">3.1.2.4</ecNumber>
    </recommendedName>
    <alternativeName>
        <fullName evidence="7">3-hydroxyisobutyryl-coenzyme A hydrolase</fullName>
    </alternativeName>
</protein>
<dbReference type="Gene3D" id="3.90.226.10">
    <property type="entry name" value="2-enoyl-CoA Hydratase, Chain A, domain 1"/>
    <property type="match status" value="1"/>
</dbReference>
<comment type="similarity">
    <text evidence="2">Belongs to the enoyl-CoA hydratase/isomerase family.</text>
</comment>
<dbReference type="OrthoDB" id="1737613at2759"/>
<evidence type="ECO:0000313" key="9">
    <source>
        <dbReference type="EMBL" id="ALC48128.1"/>
    </source>
</evidence>
<name>A0A0M4EHK5_DROBS</name>
<dbReference type="PANTHER" id="PTHR43176">
    <property type="entry name" value="3-HYDROXYISOBUTYRYL-COA HYDROLASE-RELATED"/>
    <property type="match status" value="1"/>
</dbReference>
<keyword evidence="5" id="KW-0378">Hydrolase</keyword>
<dbReference type="AlphaFoldDB" id="A0A0M4EHK5"/>
<gene>
    <name evidence="9" type="ORF">Dbus_chr4g66</name>
</gene>